<comment type="function">
    <text evidence="2">Functions in two distinct reactions of the de novo folate biosynthetic pathway. Catalyzes the addition of a glutamate residue to dihydropteroate (7,8-dihydropteroate or H2Pte) to form dihydrofolate (7,8-dihydrofolate monoglutamate or H2Pte-Glu). Also catalyzes successive additions of L-glutamate to tetrahydrofolate or 10-formyltetrahydrofolate or 5,10-methylenetetrahydrofolate, leading to folylpolyglutamate derivatives.</text>
</comment>
<keyword evidence="14" id="KW-0289">Folate biosynthesis</keyword>
<evidence type="ECO:0000256" key="13">
    <source>
        <dbReference type="ARBA" id="ARBA00022842"/>
    </source>
</evidence>
<comment type="pathway">
    <text evidence="3">Cofactor biosynthesis; tetrahydrofolate biosynthesis; 7,8-dihydrofolate from 2-amino-4-hydroxy-6-hydroxymethyl-7,8-dihydropteridine diphosphate and 4-aminobenzoate: step 2/2.</text>
</comment>
<dbReference type="FunFam" id="3.40.1190.10:FF:000011">
    <property type="entry name" value="Folylpolyglutamate synthase/dihydrofolate synthase"/>
    <property type="match status" value="1"/>
</dbReference>
<dbReference type="EC" id="6.3.2.17" evidence="7"/>
<dbReference type="InterPro" id="IPR036615">
    <property type="entry name" value="Mur_ligase_C_dom_sf"/>
</dbReference>
<dbReference type="Pfam" id="PF02875">
    <property type="entry name" value="Mur_ligase_C"/>
    <property type="match status" value="1"/>
</dbReference>
<keyword evidence="10" id="KW-0479">Metal-binding</keyword>
<evidence type="ECO:0000256" key="1">
    <source>
        <dbReference type="ARBA" id="ARBA00001946"/>
    </source>
</evidence>
<dbReference type="InterPro" id="IPR018109">
    <property type="entry name" value="Folylpolyglutamate_synth_CS"/>
</dbReference>
<evidence type="ECO:0000256" key="3">
    <source>
        <dbReference type="ARBA" id="ARBA00004799"/>
    </source>
</evidence>
<evidence type="ECO:0000256" key="17">
    <source>
        <dbReference type="ARBA" id="ARBA00032510"/>
    </source>
</evidence>
<dbReference type="PIRSF" id="PIRSF001563">
    <property type="entry name" value="Folylpolyglu_synth"/>
    <property type="match status" value="1"/>
</dbReference>
<evidence type="ECO:0000256" key="4">
    <source>
        <dbReference type="ARBA" id="ARBA00005150"/>
    </source>
</evidence>
<dbReference type="UniPathway" id="UPA00077">
    <property type="reaction ID" value="UER00157"/>
</dbReference>
<protein>
    <recommendedName>
        <fullName evidence="8">Dihydrofolate synthase/folylpolyglutamate synthase</fullName>
        <ecNumber evidence="6">6.3.2.12</ecNumber>
        <ecNumber evidence="7">6.3.2.17</ecNumber>
    </recommendedName>
    <alternativeName>
        <fullName evidence="17">Folylpoly-gamma-glutamate synthetase-dihydrofolate synthetase</fullName>
    </alternativeName>
    <alternativeName>
        <fullName evidence="15">Folylpolyglutamate synthetase</fullName>
    </alternativeName>
    <alternativeName>
        <fullName evidence="16">Tetrahydrofolylpolyglutamate synthase</fullName>
    </alternativeName>
</protein>
<evidence type="ECO:0000256" key="2">
    <source>
        <dbReference type="ARBA" id="ARBA00002714"/>
    </source>
</evidence>
<dbReference type="PROSITE" id="PS01012">
    <property type="entry name" value="FOLYLPOLYGLU_SYNT_2"/>
    <property type="match status" value="1"/>
</dbReference>
<evidence type="ECO:0000256" key="18">
    <source>
        <dbReference type="ARBA" id="ARBA00047493"/>
    </source>
</evidence>
<comment type="catalytic activity">
    <reaction evidence="19">
        <text>10-formyltetrahydrofolyl-(gamma-L-Glu)(n) + L-glutamate + ATP = 10-formyltetrahydrofolyl-(gamma-L-Glu)(n+1) + ADP + phosphate + H(+)</text>
        <dbReference type="Rhea" id="RHEA:51904"/>
        <dbReference type="Rhea" id="RHEA-COMP:13088"/>
        <dbReference type="Rhea" id="RHEA-COMP:14300"/>
        <dbReference type="ChEBI" id="CHEBI:15378"/>
        <dbReference type="ChEBI" id="CHEBI:29985"/>
        <dbReference type="ChEBI" id="CHEBI:30616"/>
        <dbReference type="ChEBI" id="CHEBI:43474"/>
        <dbReference type="ChEBI" id="CHEBI:134413"/>
        <dbReference type="ChEBI" id="CHEBI:456216"/>
        <dbReference type="EC" id="6.3.2.17"/>
    </reaction>
</comment>
<dbReference type="NCBIfam" id="TIGR01499">
    <property type="entry name" value="folC"/>
    <property type="match status" value="1"/>
</dbReference>
<comment type="cofactor">
    <cofactor evidence="1">
        <name>Mg(2+)</name>
        <dbReference type="ChEBI" id="CHEBI:18420"/>
    </cofactor>
</comment>
<dbReference type="EMBL" id="FNEK01000022">
    <property type="protein sequence ID" value="SDJ69812.1"/>
    <property type="molecule type" value="Genomic_DNA"/>
</dbReference>
<proteinExistence type="inferred from homology"/>
<evidence type="ECO:0000259" key="23">
    <source>
        <dbReference type="Pfam" id="PF02875"/>
    </source>
</evidence>
<keyword evidence="12 22" id="KW-0067">ATP-binding</keyword>
<evidence type="ECO:0000256" key="9">
    <source>
        <dbReference type="ARBA" id="ARBA00022598"/>
    </source>
</evidence>
<comment type="catalytic activity">
    <reaction evidence="18">
        <text>(6S)-5,6,7,8-tetrahydrofolyl-(gamma-L-Glu)(n) + L-glutamate + ATP = (6S)-5,6,7,8-tetrahydrofolyl-(gamma-L-Glu)(n+1) + ADP + phosphate + H(+)</text>
        <dbReference type="Rhea" id="RHEA:10580"/>
        <dbReference type="Rhea" id="RHEA-COMP:14738"/>
        <dbReference type="Rhea" id="RHEA-COMP:14740"/>
        <dbReference type="ChEBI" id="CHEBI:15378"/>
        <dbReference type="ChEBI" id="CHEBI:29985"/>
        <dbReference type="ChEBI" id="CHEBI:30616"/>
        <dbReference type="ChEBI" id="CHEBI:43474"/>
        <dbReference type="ChEBI" id="CHEBI:141005"/>
        <dbReference type="ChEBI" id="CHEBI:456216"/>
        <dbReference type="EC" id="6.3.2.17"/>
    </reaction>
</comment>
<comment type="pathway">
    <text evidence="4">Cofactor biosynthesis; tetrahydrofolylpolyglutamate biosynthesis.</text>
</comment>
<dbReference type="SUPFAM" id="SSF53623">
    <property type="entry name" value="MurD-like peptide ligases, catalytic domain"/>
    <property type="match status" value="1"/>
</dbReference>
<evidence type="ECO:0000256" key="19">
    <source>
        <dbReference type="ARBA" id="ARBA00047808"/>
    </source>
</evidence>
<dbReference type="InterPro" id="IPR001645">
    <property type="entry name" value="Folylpolyglutamate_synth"/>
</dbReference>
<dbReference type="GO" id="GO:0046656">
    <property type="term" value="P:folic acid biosynthetic process"/>
    <property type="evidence" value="ECO:0007669"/>
    <property type="project" value="UniProtKB-KW"/>
</dbReference>
<evidence type="ECO:0000256" key="5">
    <source>
        <dbReference type="ARBA" id="ARBA00008276"/>
    </source>
</evidence>
<comment type="catalytic activity">
    <reaction evidence="21">
        <text>7,8-dihydropteroate + L-glutamate + ATP = 7,8-dihydrofolate + ADP + phosphate + H(+)</text>
        <dbReference type="Rhea" id="RHEA:23584"/>
        <dbReference type="ChEBI" id="CHEBI:15378"/>
        <dbReference type="ChEBI" id="CHEBI:17839"/>
        <dbReference type="ChEBI" id="CHEBI:29985"/>
        <dbReference type="ChEBI" id="CHEBI:30616"/>
        <dbReference type="ChEBI" id="CHEBI:43474"/>
        <dbReference type="ChEBI" id="CHEBI:57451"/>
        <dbReference type="ChEBI" id="CHEBI:456216"/>
        <dbReference type="EC" id="6.3.2.12"/>
    </reaction>
</comment>
<gene>
    <name evidence="25" type="ORF">SAMN04488026_102246</name>
</gene>
<dbReference type="SUPFAM" id="SSF53244">
    <property type="entry name" value="MurD-like peptide ligases, peptide-binding domain"/>
    <property type="match status" value="1"/>
</dbReference>
<evidence type="ECO:0000313" key="26">
    <source>
        <dbReference type="Proteomes" id="UP000199382"/>
    </source>
</evidence>
<evidence type="ECO:0000256" key="15">
    <source>
        <dbReference type="ARBA" id="ARBA00030048"/>
    </source>
</evidence>
<name>A0A1G8VUY7_9RHOB</name>
<dbReference type="GO" id="GO:0004326">
    <property type="term" value="F:tetrahydrofolylpolyglutamate synthase activity"/>
    <property type="evidence" value="ECO:0007669"/>
    <property type="project" value="UniProtKB-EC"/>
</dbReference>
<dbReference type="GO" id="GO:0046654">
    <property type="term" value="P:tetrahydrofolate biosynthetic process"/>
    <property type="evidence" value="ECO:0007669"/>
    <property type="project" value="UniProtKB-UniPathway"/>
</dbReference>
<evidence type="ECO:0000256" key="14">
    <source>
        <dbReference type="ARBA" id="ARBA00022909"/>
    </source>
</evidence>
<dbReference type="InterPro" id="IPR036565">
    <property type="entry name" value="Mur-like_cat_sf"/>
</dbReference>
<dbReference type="Gene3D" id="3.40.1190.10">
    <property type="entry name" value="Mur-like, catalytic domain"/>
    <property type="match status" value="1"/>
</dbReference>
<dbReference type="STRING" id="571298.SAMN04488026_102246"/>
<dbReference type="GO" id="GO:0046872">
    <property type="term" value="F:metal ion binding"/>
    <property type="evidence" value="ECO:0007669"/>
    <property type="project" value="UniProtKB-KW"/>
</dbReference>
<dbReference type="InterPro" id="IPR013221">
    <property type="entry name" value="Mur_ligase_cen"/>
</dbReference>
<evidence type="ECO:0000256" key="20">
    <source>
        <dbReference type="ARBA" id="ARBA00049035"/>
    </source>
</evidence>
<organism evidence="25 26">
    <name type="scientific">Aliiruegeria lutimaris</name>
    <dbReference type="NCBI Taxonomy" id="571298"/>
    <lineage>
        <taxon>Bacteria</taxon>
        <taxon>Pseudomonadati</taxon>
        <taxon>Pseudomonadota</taxon>
        <taxon>Alphaproteobacteria</taxon>
        <taxon>Rhodobacterales</taxon>
        <taxon>Roseobacteraceae</taxon>
        <taxon>Aliiruegeria</taxon>
    </lineage>
</organism>
<dbReference type="GO" id="GO:0008841">
    <property type="term" value="F:dihydrofolate synthase activity"/>
    <property type="evidence" value="ECO:0007669"/>
    <property type="project" value="UniProtKB-EC"/>
</dbReference>
<dbReference type="Gene3D" id="3.90.190.20">
    <property type="entry name" value="Mur ligase, C-terminal domain"/>
    <property type="match status" value="1"/>
</dbReference>
<keyword evidence="9 22" id="KW-0436">Ligase</keyword>
<dbReference type="Proteomes" id="UP000199382">
    <property type="component" value="Unassembled WGS sequence"/>
</dbReference>
<evidence type="ECO:0000313" key="25">
    <source>
        <dbReference type="EMBL" id="SDJ69812.1"/>
    </source>
</evidence>
<keyword evidence="13" id="KW-0460">Magnesium</keyword>
<evidence type="ECO:0000256" key="21">
    <source>
        <dbReference type="ARBA" id="ARBA00049161"/>
    </source>
</evidence>
<evidence type="ECO:0000256" key="10">
    <source>
        <dbReference type="ARBA" id="ARBA00022723"/>
    </source>
</evidence>
<dbReference type="GO" id="GO:0005524">
    <property type="term" value="F:ATP binding"/>
    <property type="evidence" value="ECO:0007669"/>
    <property type="project" value="UniProtKB-KW"/>
</dbReference>
<evidence type="ECO:0000256" key="11">
    <source>
        <dbReference type="ARBA" id="ARBA00022741"/>
    </source>
</evidence>
<keyword evidence="26" id="KW-1185">Reference proteome</keyword>
<evidence type="ECO:0000256" key="7">
    <source>
        <dbReference type="ARBA" id="ARBA00013025"/>
    </source>
</evidence>
<accession>A0A1G8VUY7</accession>
<dbReference type="Pfam" id="PF08245">
    <property type="entry name" value="Mur_ligase_M"/>
    <property type="match status" value="1"/>
</dbReference>
<sequence length="424" mass="45339">MSQRPSADLLAQMMALHPSEIDLSLDRTYRLLDALGRPQHRLPPVIHIAGTNGKGSTLAMIRAGLEAAGKRVHCYTSPHLVHFHERIVLAGAEIREQALSDLLARTLAANDGAPITFFEATTCAAFAAFADVPADYLLLEVGMGGRMDTTNVIDDPLLTVITPIALDHQAFLGNTLAVIAGEKAGILKRHVPCIVGRQEDDALEVIESRAARLGAPVIAQGQHWHSWEERSRLVFQDEIGLLDLPLPALAGPHQIDNAGTALAVLRQLGSGEDVCEAAMTNARWPARMQRLTMGPLKQTAPEAELWLDGGHNAHAARAIAATLDQLPPRPTHIVFALLNSRAPGDVLKPIAGHTKSLTAIPIPDEPNSSDPETLADAARSLGIEARTADNAQSAISAIVAEDPHARILICGSLYQAGVILRDNK</sequence>
<dbReference type="InterPro" id="IPR004101">
    <property type="entry name" value="Mur_ligase_C"/>
</dbReference>
<evidence type="ECO:0000256" key="6">
    <source>
        <dbReference type="ARBA" id="ARBA00013023"/>
    </source>
</evidence>
<dbReference type="AlphaFoldDB" id="A0A1G8VUY7"/>
<feature type="domain" description="Mur ligase C-terminal" evidence="23">
    <location>
        <begin position="303"/>
        <end position="412"/>
    </location>
</feature>
<dbReference type="PANTHER" id="PTHR11136">
    <property type="entry name" value="FOLYLPOLYGLUTAMATE SYNTHASE-RELATED"/>
    <property type="match status" value="1"/>
</dbReference>
<comment type="similarity">
    <text evidence="5 22">Belongs to the folylpolyglutamate synthase family.</text>
</comment>
<evidence type="ECO:0000259" key="24">
    <source>
        <dbReference type="Pfam" id="PF08245"/>
    </source>
</evidence>
<reference evidence="25 26" key="1">
    <citation type="submission" date="2016-10" db="EMBL/GenBank/DDBJ databases">
        <authorList>
            <person name="de Groot N.N."/>
        </authorList>
    </citation>
    <scope>NUCLEOTIDE SEQUENCE [LARGE SCALE GENOMIC DNA]</scope>
    <source>
        <strain evidence="25 26">DSM 25294</strain>
    </source>
</reference>
<evidence type="ECO:0000256" key="8">
    <source>
        <dbReference type="ARBA" id="ARBA00019357"/>
    </source>
</evidence>
<evidence type="ECO:0000256" key="12">
    <source>
        <dbReference type="ARBA" id="ARBA00022840"/>
    </source>
</evidence>
<keyword evidence="11 22" id="KW-0547">Nucleotide-binding</keyword>
<dbReference type="EC" id="6.3.2.12" evidence="6"/>
<dbReference type="PANTHER" id="PTHR11136:SF0">
    <property type="entry name" value="DIHYDROFOLATE SYNTHETASE-RELATED"/>
    <property type="match status" value="1"/>
</dbReference>
<evidence type="ECO:0000256" key="16">
    <source>
        <dbReference type="ARBA" id="ARBA00030592"/>
    </source>
</evidence>
<feature type="domain" description="Mur ligase central" evidence="24">
    <location>
        <begin position="48"/>
        <end position="264"/>
    </location>
</feature>
<dbReference type="GO" id="GO:0005737">
    <property type="term" value="C:cytoplasm"/>
    <property type="evidence" value="ECO:0007669"/>
    <property type="project" value="TreeGrafter"/>
</dbReference>
<comment type="catalytic activity">
    <reaction evidence="20">
        <text>(6R)-5,10-methylenetetrahydrofolyl-(gamma-L-Glu)(n) + L-glutamate + ATP = (6R)-5,10-methylenetetrahydrofolyl-(gamma-L-Glu)(n+1) + ADP + phosphate + H(+)</text>
        <dbReference type="Rhea" id="RHEA:51912"/>
        <dbReference type="Rhea" id="RHEA-COMP:13257"/>
        <dbReference type="Rhea" id="RHEA-COMP:13258"/>
        <dbReference type="ChEBI" id="CHEBI:15378"/>
        <dbReference type="ChEBI" id="CHEBI:29985"/>
        <dbReference type="ChEBI" id="CHEBI:30616"/>
        <dbReference type="ChEBI" id="CHEBI:43474"/>
        <dbReference type="ChEBI" id="CHEBI:136572"/>
        <dbReference type="ChEBI" id="CHEBI:456216"/>
        <dbReference type="EC" id="6.3.2.17"/>
    </reaction>
</comment>
<evidence type="ECO:0000256" key="22">
    <source>
        <dbReference type="PIRNR" id="PIRNR001563"/>
    </source>
</evidence>